<sequence length="228" mass="25413">MPWRHMFKLDPERTISDEALDKICMSGTDAILVGGSTGVTFDNTVDLLSRIRQYEVPCVLEVSDEEAAVPGFDHYLIPMVLNTKNSDWLIGHQQRAVREFGSMLPWEMVSSEGYIVLNADATVAKLTEALTELEASDVIAYAQVADRLMRLPIVYVEYSGTFGDMDLVRQVRNKLHQAQLFYGGGITNLEQARQAAASADTIIVGNILYDNLEQALQTVEAVRVNNER</sequence>
<dbReference type="AlphaFoldDB" id="A0A1T2X9I1"/>
<keyword evidence="5 10" id="KW-0443">Lipid metabolism</keyword>
<accession>A0A1T2X9I1</accession>
<keyword evidence="3 10" id="KW-0479">Metal-binding</keyword>
<dbReference type="UniPathway" id="UPA00940"/>
<comment type="function">
    <text evidence="10">Prenyltransferase that catalyzes in vivo the transfer of the heptaprenyl moiety of heptaprenyl pyrophosphate (HepPP; 35 carbon atoms) to the C3 hydroxyl of sn-glycerol-1-phosphate (G1P), producing heptaprenylglyceryl phosphate (HepGP). This reaction is an ether-bond-formation step in the biosynthesis of archaea-type G1P-based membrane lipids found in Bacillales.</text>
</comment>
<evidence type="ECO:0000256" key="6">
    <source>
        <dbReference type="ARBA" id="ARBA00023209"/>
    </source>
</evidence>
<dbReference type="PANTHER" id="PTHR40029:SF2">
    <property type="entry name" value="HEPTAPRENYLGLYCERYL PHOSPHATE SYNTHASE"/>
    <property type="match status" value="1"/>
</dbReference>
<feature type="binding site" evidence="10">
    <location>
        <position position="10"/>
    </location>
    <ligand>
        <name>Mg(2+)</name>
        <dbReference type="ChEBI" id="CHEBI:18420"/>
    </ligand>
</feature>
<dbReference type="InterPro" id="IPR038597">
    <property type="entry name" value="GGGP/HepGP_synthase_sf"/>
</dbReference>
<dbReference type="HAMAP" id="MF_00112">
    <property type="entry name" value="GGGP_HepGP_synthase"/>
    <property type="match status" value="1"/>
</dbReference>
<dbReference type="CDD" id="cd02812">
    <property type="entry name" value="PcrB_like"/>
    <property type="match status" value="1"/>
</dbReference>
<evidence type="ECO:0000256" key="7">
    <source>
        <dbReference type="ARBA" id="ARBA00023264"/>
    </source>
</evidence>
<dbReference type="EC" id="2.5.1.n9" evidence="9 10"/>
<dbReference type="InterPro" id="IPR039074">
    <property type="entry name" value="GGGP/HepGP_synthase_I"/>
</dbReference>
<keyword evidence="6 10" id="KW-0594">Phospholipid biosynthesis</keyword>
<dbReference type="OrthoDB" id="2381757at2"/>
<reference evidence="11 12" key="1">
    <citation type="submission" date="2017-01" db="EMBL/GenBank/DDBJ databases">
        <title>Genome analysis of Paenibacillus selenitrireducens ES3-24.</title>
        <authorList>
            <person name="Xu D."/>
            <person name="Yao R."/>
            <person name="Zheng S."/>
        </authorList>
    </citation>
    <scope>NUCLEOTIDE SEQUENCE [LARGE SCALE GENOMIC DNA]</scope>
    <source>
        <strain evidence="11 12">ES3-24</strain>
    </source>
</reference>
<evidence type="ECO:0000256" key="10">
    <source>
        <dbReference type="HAMAP-Rule" id="MF_00112"/>
    </source>
</evidence>
<dbReference type="Gene3D" id="3.20.20.390">
    <property type="entry name" value="FMN-linked oxidoreductases"/>
    <property type="match status" value="1"/>
</dbReference>
<dbReference type="NCBIfam" id="NF003197">
    <property type="entry name" value="PRK04169.1-1"/>
    <property type="match status" value="1"/>
</dbReference>
<evidence type="ECO:0000256" key="5">
    <source>
        <dbReference type="ARBA" id="ARBA00023098"/>
    </source>
</evidence>
<feature type="binding site" evidence="10">
    <location>
        <position position="36"/>
    </location>
    <ligand>
        <name>Mg(2+)</name>
        <dbReference type="ChEBI" id="CHEBI:18420"/>
    </ligand>
</feature>
<evidence type="ECO:0000256" key="1">
    <source>
        <dbReference type="ARBA" id="ARBA00022516"/>
    </source>
</evidence>
<dbReference type="Pfam" id="PF01884">
    <property type="entry name" value="PcrB"/>
    <property type="match status" value="1"/>
</dbReference>
<dbReference type="GO" id="GO:0000287">
    <property type="term" value="F:magnesium ion binding"/>
    <property type="evidence" value="ECO:0007669"/>
    <property type="project" value="UniProtKB-UniRule"/>
</dbReference>
<evidence type="ECO:0000313" key="11">
    <source>
        <dbReference type="EMBL" id="OPA76346.1"/>
    </source>
</evidence>
<keyword evidence="1 10" id="KW-0444">Lipid biosynthesis</keyword>
<evidence type="ECO:0000256" key="3">
    <source>
        <dbReference type="ARBA" id="ARBA00022723"/>
    </source>
</evidence>
<keyword evidence="7 10" id="KW-1208">Phospholipid metabolism</keyword>
<dbReference type="EMBL" id="MSZX01000007">
    <property type="protein sequence ID" value="OPA76346.1"/>
    <property type="molecule type" value="Genomic_DNA"/>
</dbReference>
<feature type="binding site" evidence="10">
    <location>
        <begin position="205"/>
        <end position="206"/>
    </location>
    <ligand>
        <name>sn-glycerol 1-phosphate</name>
        <dbReference type="ChEBI" id="CHEBI:57685"/>
    </ligand>
</feature>
<evidence type="ECO:0000256" key="8">
    <source>
        <dbReference type="ARBA" id="ARBA00048318"/>
    </source>
</evidence>
<dbReference type="PANTHER" id="PTHR40029">
    <property type="match status" value="1"/>
</dbReference>
<keyword evidence="4 10" id="KW-0460">Magnesium</keyword>
<evidence type="ECO:0000256" key="2">
    <source>
        <dbReference type="ARBA" id="ARBA00022679"/>
    </source>
</evidence>
<dbReference type="GO" id="GO:0120536">
    <property type="term" value="F:heptaprenylglyceryl phosphate synthase activity"/>
    <property type="evidence" value="ECO:0007669"/>
    <property type="project" value="UniProtKB-ARBA"/>
</dbReference>
<keyword evidence="12" id="KW-1185">Reference proteome</keyword>
<feature type="binding site" evidence="10">
    <location>
        <begin position="155"/>
        <end position="160"/>
    </location>
    <ligand>
        <name>sn-glycerol 1-phosphate</name>
        <dbReference type="ChEBI" id="CHEBI:57685"/>
    </ligand>
</feature>
<comment type="similarity">
    <text evidence="10">Belongs to the GGGP/HepGP synthase family. Group I subfamily.</text>
</comment>
<proteinExistence type="inferred from homology"/>
<comment type="subunit">
    <text evidence="10">Homodimer.</text>
</comment>
<evidence type="ECO:0000313" key="12">
    <source>
        <dbReference type="Proteomes" id="UP000190188"/>
    </source>
</evidence>
<dbReference type="NCBIfam" id="TIGR01768">
    <property type="entry name" value="GGGP-family"/>
    <property type="match status" value="1"/>
</dbReference>
<feature type="binding site" evidence="10">
    <location>
        <position position="185"/>
    </location>
    <ligand>
        <name>sn-glycerol 1-phosphate</name>
        <dbReference type="ChEBI" id="CHEBI:57685"/>
    </ligand>
</feature>
<dbReference type="GO" id="GO:0046474">
    <property type="term" value="P:glycerophospholipid biosynthetic process"/>
    <property type="evidence" value="ECO:0007669"/>
    <property type="project" value="UniProtKB-UniRule"/>
</dbReference>
<organism evidence="11 12">
    <name type="scientific">Paenibacillus selenitireducens</name>
    <dbReference type="NCBI Taxonomy" id="1324314"/>
    <lineage>
        <taxon>Bacteria</taxon>
        <taxon>Bacillati</taxon>
        <taxon>Bacillota</taxon>
        <taxon>Bacilli</taxon>
        <taxon>Bacillales</taxon>
        <taxon>Paenibacillaceae</taxon>
        <taxon>Paenibacillus</taxon>
    </lineage>
</organism>
<keyword evidence="2 10" id="KW-0808">Transferase</keyword>
<feature type="binding site" evidence="10">
    <location>
        <position position="8"/>
    </location>
    <ligand>
        <name>sn-glycerol 1-phosphate</name>
        <dbReference type="ChEBI" id="CHEBI:57685"/>
    </ligand>
</feature>
<dbReference type="NCBIfam" id="NF003199">
    <property type="entry name" value="PRK04169.1-3"/>
    <property type="match status" value="1"/>
</dbReference>
<gene>
    <name evidence="10" type="primary">pcrB</name>
    <name evidence="11" type="ORF">BVG16_17780</name>
</gene>
<dbReference type="SUPFAM" id="SSF51395">
    <property type="entry name" value="FMN-linked oxidoreductases"/>
    <property type="match status" value="1"/>
</dbReference>
<evidence type="ECO:0000256" key="9">
    <source>
        <dbReference type="ARBA" id="ARBA00066888"/>
    </source>
</evidence>
<comment type="caution">
    <text evidence="11">The sequence shown here is derived from an EMBL/GenBank/DDBJ whole genome shotgun (WGS) entry which is preliminary data.</text>
</comment>
<comment type="cofactor">
    <cofactor evidence="10">
        <name>Mg(2+)</name>
        <dbReference type="ChEBI" id="CHEBI:18420"/>
    </cofactor>
</comment>
<comment type="catalytic activity">
    <reaction evidence="8 10">
        <text>sn-glycerol 1-phosphate + all-trans-heptaprenyl diphosphate = 3-heptaprenyl-sn-glycero-1-phosphate + diphosphate</text>
        <dbReference type="Rhea" id="RHEA:33495"/>
        <dbReference type="ChEBI" id="CHEBI:33019"/>
        <dbReference type="ChEBI" id="CHEBI:57685"/>
        <dbReference type="ChEBI" id="CHEBI:58206"/>
        <dbReference type="ChEBI" id="CHEBI:64781"/>
        <dbReference type="EC" id="2.5.1.n9"/>
    </reaction>
</comment>
<dbReference type="STRING" id="1324314.BVG16_17780"/>
<comment type="pathway">
    <text evidence="10">Membrane lipid metabolism; glycerophospholipid metabolism.</text>
</comment>
<dbReference type="InterPro" id="IPR008205">
    <property type="entry name" value="GGGP_HepGP_synthase"/>
</dbReference>
<protein>
    <recommendedName>
        <fullName evidence="9 10">Heptaprenylglyceryl phosphate synthase</fullName>
        <shortName evidence="10">HepGP synthase</shortName>
        <ecNumber evidence="9 10">2.5.1.n9</ecNumber>
    </recommendedName>
    <alternativeName>
        <fullName evidence="10">Glycerol-1-phosphate heptaprenyltransferase</fullName>
    </alternativeName>
</protein>
<dbReference type="Proteomes" id="UP000190188">
    <property type="component" value="Unassembled WGS sequence"/>
</dbReference>
<name>A0A1T2X9I1_9BACL</name>
<dbReference type="RefSeq" id="WP_078500672.1">
    <property type="nucleotide sequence ID" value="NZ_MSZX01000007.1"/>
</dbReference>
<dbReference type="FunFam" id="3.20.20.390:FF:000001">
    <property type="entry name" value="Heptaprenylglyceryl phosphate synthase"/>
    <property type="match status" value="1"/>
</dbReference>
<comment type="caution">
    <text evidence="10">Lacks conserved residue(s) required for the propagation of feature annotation.</text>
</comment>
<evidence type="ECO:0000256" key="4">
    <source>
        <dbReference type="ARBA" id="ARBA00022842"/>
    </source>
</evidence>